<dbReference type="PANTHER" id="PTHR14084:SF0">
    <property type="entry name" value="KYNURENINASE"/>
    <property type="match status" value="1"/>
</dbReference>
<dbReference type="SUPFAM" id="SSF53383">
    <property type="entry name" value="PLP-dependent transferases"/>
    <property type="match status" value="1"/>
</dbReference>
<dbReference type="WBParaSite" id="Hba_21304">
    <property type="protein sequence ID" value="Hba_21304"/>
    <property type="gene ID" value="Hba_21304"/>
</dbReference>
<keyword evidence="2" id="KW-0378">Hydrolase</keyword>
<keyword evidence="1" id="KW-0662">Pyridine nucleotide biosynthesis</keyword>
<sequence>MDKRERMLGWWGHRMATRFNMDNVLDLESGASGYRLSNPPIHLVVPVMGMLEVLKTVSLEDLRSRSCYLTGYLEFLIDHFFAEDSQYRTNKISCSLITPRDFNQRGCQLSLKFNVSIDVIYEELVKRGVAVDKRHPNVIRVSPVHLYNNYVDCRRFVTALQDSCTVAELTLGL</sequence>
<dbReference type="Gene3D" id="3.90.1150.10">
    <property type="entry name" value="Aspartate Aminotransferase, domain 1"/>
    <property type="match status" value="1"/>
</dbReference>
<evidence type="ECO:0000256" key="3">
    <source>
        <dbReference type="ARBA" id="ARBA00022898"/>
    </source>
</evidence>
<dbReference type="InterPro" id="IPR015424">
    <property type="entry name" value="PyrdxlP-dep_Trfase"/>
</dbReference>
<dbReference type="GO" id="GO:0019441">
    <property type="term" value="P:L-tryptophan catabolic process to kynurenine"/>
    <property type="evidence" value="ECO:0007669"/>
    <property type="project" value="TreeGrafter"/>
</dbReference>
<dbReference type="GO" id="GO:0030170">
    <property type="term" value="F:pyridoxal phosphate binding"/>
    <property type="evidence" value="ECO:0007669"/>
    <property type="project" value="InterPro"/>
</dbReference>
<evidence type="ECO:0000313" key="5">
    <source>
        <dbReference type="WBParaSite" id="Hba_21304"/>
    </source>
</evidence>
<dbReference type="AlphaFoldDB" id="A0A1I7XU79"/>
<evidence type="ECO:0000313" key="4">
    <source>
        <dbReference type="Proteomes" id="UP000095283"/>
    </source>
</evidence>
<accession>A0A1I7XU79</accession>
<dbReference type="GO" id="GO:0043420">
    <property type="term" value="P:anthranilate metabolic process"/>
    <property type="evidence" value="ECO:0007669"/>
    <property type="project" value="TreeGrafter"/>
</dbReference>
<dbReference type="PANTHER" id="PTHR14084">
    <property type="entry name" value="KYNURENINASE"/>
    <property type="match status" value="1"/>
</dbReference>
<dbReference type="InterPro" id="IPR015421">
    <property type="entry name" value="PyrdxlP-dep_Trfase_major"/>
</dbReference>
<evidence type="ECO:0000256" key="1">
    <source>
        <dbReference type="ARBA" id="ARBA00022642"/>
    </source>
</evidence>
<keyword evidence="4" id="KW-1185">Reference proteome</keyword>
<dbReference type="GO" id="GO:0009435">
    <property type="term" value="P:NAD+ biosynthetic process"/>
    <property type="evidence" value="ECO:0007669"/>
    <property type="project" value="InterPro"/>
</dbReference>
<evidence type="ECO:0000256" key="2">
    <source>
        <dbReference type="ARBA" id="ARBA00022801"/>
    </source>
</evidence>
<dbReference type="Proteomes" id="UP000095283">
    <property type="component" value="Unplaced"/>
</dbReference>
<proteinExistence type="predicted"/>
<dbReference type="InterPro" id="IPR015422">
    <property type="entry name" value="PyrdxlP-dep_Trfase_small"/>
</dbReference>
<dbReference type="GO" id="GO:0005737">
    <property type="term" value="C:cytoplasm"/>
    <property type="evidence" value="ECO:0007669"/>
    <property type="project" value="InterPro"/>
</dbReference>
<dbReference type="InterPro" id="IPR010111">
    <property type="entry name" value="Kynureninase"/>
</dbReference>
<dbReference type="Pfam" id="PF22580">
    <property type="entry name" value="KYNU_C"/>
    <property type="match status" value="1"/>
</dbReference>
<protein>
    <submittedName>
        <fullName evidence="5">Kynureninase</fullName>
    </submittedName>
</protein>
<dbReference type="GO" id="GO:0030429">
    <property type="term" value="F:kynureninase activity"/>
    <property type="evidence" value="ECO:0007669"/>
    <property type="project" value="InterPro"/>
</dbReference>
<reference evidence="5" key="1">
    <citation type="submission" date="2016-11" db="UniProtKB">
        <authorList>
            <consortium name="WormBaseParasite"/>
        </authorList>
    </citation>
    <scope>IDENTIFICATION</scope>
</reference>
<keyword evidence="3" id="KW-0663">Pyridoxal phosphate</keyword>
<dbReference type="Gene3D" id="3.40.640.10">
    <property type="entry name" value="Type I PLP-dependent aspartate aminotransferase-like (Major domain)"/>
    <property type="match status" value="1"/>
</dbReference>
<name>A0A1I7XU79_HETBA</name>
<organism evidence="4 5">
    <name type="scientific">Heterorhabditis bacteriophora</name>
    <name type="common">Entomopathogenic nematode worm</name>
    <dbReference type="NCBI Taxonomy" id="37862"/>
    <lineage>
        <taxon>Eukaryota</taxon>
        <taxon>Metazoa</taxon>
        <taxon>Ecdysozoa</taxon>
        <taxon>Nematoda</taxon>
        <taxon>Chromadorea</taxon>
        <taxon>Rhabditida</taxon>
        <taxon>Rhabditina</taxon>
        <taxon>Rhabditomorpha</taxon>
        <taxon>Strongyloidea</taxon>
        <taxon>Heterorhabditidae</taxon>
        <taxon>Heterorhabditis</taxon>
    </lineage>
</organism>